<evidence type="ECO:0000256" key="1">
    <source>
        <dbReference type="ARBA" id="ARBA00022737"/>
    </source>
</evidence>
<dbReference type="Pfam" id="PF01535">
    <property type="entry name" value="PPR"/>
    <property type="match status" value="2"/>
</dbReference>
<evidence type="ECO:0000256" key="2">
    <source>
        <dbReference type="PROSITE-ProRule" id="PRU00708"/>
    </source>
</evidence>
<keyword evidence="4" id="KW-1185">Reference proteome</keyword>
<evidence type="ECO:0000313" key="3">
    <source>
        <dbReference type="EMBL" id="WVZ20873.1"/>
    </source>
</evidence>
<dbReference type="PANTHER" id="PTHR47928:SF190">
    <property type="entry name" value="PENTACOTRIPEPTIDE-REPEAT REGION OF PRORP DOMAIN-CONTAINING PROTEIN"/>
    <property type="match status" value="1"/>
</dbReference>
<dbReference type="InterPro" id="IPR050421">
    <property type="entry name" value="PPR"/>
</dbReference>
<dbReference type="InterPro" id="IPR011990">
    <property type="entry name" value="TPR-like_helical_dom_sf"/>
</dbReference>
<dbReference type="PANTHER" id="PTHR47928">
    <property type="entry name" value="REPEAT-CONTAINING PROTEIN, PUTATIVE-RELATED"/>
    <property type="match status" value="1"/>
</dbReference>
<dbReference type="Pfam" id="PF13041">
    <property type="entry name" value="PPR_2"/>
    <property type="match status" value="1"/>
</dbReference>
<accession>A0AAQ3P6R9</accession>
<keyword evidence="1" id="KW-0677">Repeat</keyword>
<dbReference type="NCBIfam" id="TIGR00756">
    <property type="entry name" value="PPR"/>
    <property type="match status" value="2"/>
</dbReference>
<dbReference type="Gene3D" id="1.25.40.10">
    <property type="entry name" value="Tetratricopeptide repeat domain"/>
    <property type="match status" value="1"/>
</dbReference>
<dbReference type="AlphaFoldDB" id="A0AAQ3P6R9"/>
<gene>
    <name evidence="3" type="ORF">V8G54_008195</name>
</gene>
<evidence type="ECO:0008006" key="5">
    <source>
        <dbReference type="Google" id="ProtNLM"/>
    </source>
</evidence>
<protein>
    <recommendedName>
        <fullName evidence="5">Pentatricopeptide repeat-containing protein</fullName>
    </recommendedName>
</protein>
<sequence length="282" mass="31374">MHSNLNLIQPPLPYPFSLQTHHQTRTLPTPKHPPPPTVAAAATAAVDRRSPSQWIDLLRYQTQSSSFHDAIATYSAMLAAAAPPDNFAFPAVLKAATAVHDLSLGKQLHAHVFKFGHASTVAVANTLVNLYGKCGDLAAARRVFDEIPERDHVSWNSMIATMCRFGEWEMSLHLFRLMLSENVESTSFTLVSVAHACSHVQGGTRLGKQVHAYTLRNDDLRTYVNNALVTMYARLGRVGDAKTLFDVFDELEQGTTQKLVRYNIMKHLQLMDTEHCFGEGDY</sequence>
<dbReference type="Proteomes" id="UP001374535">
    <property type="component" value="Chromosome 2"/>
</dbReference>
<feature type="non-terminal residue" evidence="3">
    <location>
        <position position="1"/>
    </location>
</feature>
<name>A0AAQ3P6R9_VIGMU</name>
<dbReference type="PROSITE" id="PS51375">
    <property type="entry name" value="PPR"/>
    <property type="match status" value="1"/>
</dbReference>
<feature type="repeat" description="PPR" evidence="2">
    <location>
        <begin position="151"/>
        <end position="185"/>
    </location>
</feature>
<organism evidence="3 4">
    <name type="scientific">Vigna mungo</name>
    <name type="common">Black gram</name>
    <name type="synonym">Phaseolus mungo</name>
    <dbReference type="NCBI Taxonomy" id="3915"/>
    <lineage>
        <taxon>Eukaryota</taxon>
        <taxon>Viridiplantae</taxon>
        <taxon>Streptophyta</taxon>
        <taxon>Embryophyta</taxon>
        <taxon>Tracheophyta</taxon>
        <taxon>Spermatophyta</taxon>
        <taxon>Magnoliopsida</taxon>
        <taxon>eudicotyledons</taxon>
        <taxon>Gunneridae</taxon>
        <taxon>Pentapetalae</taxon>
        <taxon>rosids</taxon>
        <taxon>fabids</taxon>
        <taxon>Fabales</taxon>
        <taxon>Fabaceae</taxon>
        <taxon>Papilionoideae</taxon>
        <taxon>50 kb inversion clade</taxon>
        <taxon>NPAAA clade</taxon>
        <taxon>indigoferoid/millettioid clade</taxon>
        <taxon>Phaseoleae</taxon>
        <taxon>Vigna</taxon>
    </lineage>
</organism>
<dbReference type="InterPro" id="IPR002885">
    <property type="entry name" value="PPR_rpt"/>
</dbReference>
<evidence type="ECO:0000313" key="4">
    <source>
        <dbReference type="Proteomes" id="UP001374535"/>
    </source>
</evidence>
<proteinExistence type="predicted"/>
<dbReference type="EMBL" id="CP144699">
    <property type="protein sequence ID" value="WVZ20873.1"/>
    <property type="molecule type" value="Genomic_DNA"/>
</dbReference>
<dbReference type="FunFam" id="1.25.40.10:FF:000733">
    <property type="entry name" value="Pentatricopeptide repeat-containing protein, chloroplastic"/>
    <property type="match status" value="1"/>
</dbReference>
<reference evidence="3 4" key="1">
    <citation type="journal article" date="2023" name="Life. Sci Alliance">
        <title>Evolutionary insights into 3D genome organization and epigenetic landscape of Vigna mungo.</title>
        <authorList>
            <person name="Junaid A."/>
            <person name="Singh B."/>
            <person name="Bhatia S."/>
        </authorList>
    </citation>
    <scope>NUCLEOTIDE SEQUENCE [LARGE SCALE GENOMIC DNA]</scope>
    <source>
        <strain evidence="3">Urdbean</strain>
    </source>
</reference>